<proteinExistence type="predicted"/>
<dbReference type="SUPFAM" id="SSF52540">
    <property type="entry name" value="P-loop containing nucleoside triphosphate hydrolases"/>
    <property type="match status" value="2"/>
</dbReference>
<dbReference type="EMBL" id="JACIEA010000001">
    <property type="protein sequence ID" value="MBB3943210.1"/>
    <property type="molecule type" value="Genomic_DNA"/>
</dbReference>
<dbReference type="EC" id="3.6.4.13" evidence="7"/>
<dbReference type="InterPro" id="IPR001650">
    <property type="entry name" value="Helicase_C-like"/>
</dbReference>
<dbReference type="Pfam" id="PF00271">
    <property type="entry name" value="Helicase_C"/>
    <property type="match status" value="1"/>
</dbReference>
<evidence type="ECO:0000259" key="5">
    <source>
        <dbReference type="PROSITE" id="PS51192"/>
    </source>
</evidence>
<dbReference type="CDD" id="cd17990">
    <property type="entry name" value="DEXHc_HrpB"/>
    <property type="match status" value="1"/>
</dbReference>
<organism evidence="7 8">
    <name type="scientific">Sphingorhabdus rigui</name>
    <dbReference type="NCBI Taxonomy" id="1282858"/>
    <lineage>
        <taxon>Bacteria</taxon>
        <taxon>Pseudomonadati</taxon>
        <taxon>Pseudomonadota</taxon>
        <taxon>Alphaproteobacteria</taxon>
        <taxon>Sphingomonadales</taxon>
        <taxon>Sphingomonadaceae</taxon>
        <taxon>Sphingorhabdus</taxon>
    </lineage>
</organism>
<dbReference type="InterPro" id="IPR049614">
    <property type="entry name" value="HrpB_DEXH"/>
</dbReference>
<reference evidence="7 8" key="1">
    <citation type="submission" date="2020-08" db="EMBL/GenBank/DDBJ databases">
        <title>Genomic Encyclopedia of Type Strains, Phase IV (KMG-IV): sequencing the most valuable type-strain genomes for metagenomic binning, comparative biology and taxonomic classification.</title>
        <authorList>
            <person name="Goeker M."/>
        </authorList>
    </citation>
    <scope>NUCLEOTIDE SEQUENCE [LARGE SCALE GENOMIC DNA]</scope>
    <source>
        <strain evidence="7 8">DSM 29050</strain>
    </source>
</reference>
<evidence type="ECO:0000256" key="1">
    <source>
        <dbReference type="ARBA" id="ARBA00022741"/>
    </source>
</evidence>
<keyword evidence="1" id="KW-0547">Nucleotide-binding</keyword>
<evidence type="ECO:0000259" key="6">
    <source>
        <dbReference type="PROSITE" id="PS51194"/>
    </source>
</evidence>
<dbReference type="PANTHER" id="PTHR43519">
    <property type="entry name" value="ATP-DEPENDENT RNA HELICASE HRPB"/>
    <property type="match status" value="1"/>
</dbReference>
<evidence type="ECO:0000256" key="4">
    <source>
        <dbReference type="ARBA" id="ARBA00022840"/>
    </source>
</evidence>
<evidence type="ECO:0000256" key="2">
    <source>
        <dbReference type="ARBA" id="ARBA00022801"/>
    </source>
</evidence>
<feature type="domain" description="Helicase ATP-binding" evidence="5">
    <location>
        <begin position="20"/>
        <end position="183"/>
    </location>
</feature>
<dbReference type="PIRSF" id="PIRSF005496">
    <property type="entry name" value="ATP_hel_hrpB"/>
    <property type="match status" value="1"/>
</dbReference>
<dbReference type="SMART" id="SM00487">
    <property type="entry name" value="DEXDc"/>
    <property type="match status" value="1"/>
</dbReference>
<dbReference type="NCBIfam" id="TIGR01970">
    <property type="entry name" value="DEAH_box_HrpB"/>
    <property type="match status" value="1"/>
</dbReference>
<evidence type="ECO:0000256" key="3">
    <source>
        <dbReference type="ARBA" id="ARBA00022806"/>
    </source>
</evidence>
<dbReference type="Proteomes" id="UP000581447">
    <property type="component" value="Unassembled WGS sequence"/>
</dbReference>
<dbReference type="InterPro" id="IPR014001">
    <property type="entry name" value="Helicase_ATP-bd"/>
</dbReference>
<keyword evidence="8" id="KW-1185">Reference proteome</keyword>
<dbReference type="InterPro" id="IPR007502">
    <property type="entry name" value="Helicase-assoc_dom"/>
</dbReference>
<keyword evidence="4" id="KW-0067">ATP-binding</keyword>
<dbReference type="Gene3D" id="3.40.50.300">
    <property type="entry name" value="P-loop containing nucleotide triphosphate hydrolases"/>
    <property type="match status" value="2"/>
</dbReference>
<dbReference type="SMART" id="SM00847">
    <property type="entry name" value="HA2"/>
    <property type="match status" value="1"/>
</dbReference>
<feature type="domain" description="Helicase C-terminal" evidence="6">
    <location>
        <begin position="209"/>
        <end position="384"/>
    </location>
</feature>
<evidence type="ECO:0000313" key="7">
    <source>
        <dbReference type="EMBL" id="MBB3943210.1"/>
    </source>
</evidence>
<protein>
    <submittedName>
        <fullName evidence="7">ATP-dependent helicase HrpB</fullName>
        <ecNumber evidence="7">3.6.4.13</ecNumber>
    </submittedName>
</protein>
<dbReference type="PROSITE" id="PS51194">
    <property type="entry name" value="HELICASE_CTER"/>
    <property type="match status" value="1"/>
</dbReference>
<dbReference type="PANTHER" id="PTHR43519:SF1">
    <property type="entry name" value="ATP-DEPENDENT RNA HELICASE HRPB"/>
    <property type="match status" value="1"/>
</dbReference>
<dbReference type="PROSITE" id="PS00690">
    <property type="entry name" value="DEAH_ATP_HELICASE"/>
    <property type="match status" value="1"/>
</dbReference>
<keyword evidence="2 7" id="KW-0378">Hydrolase</keyword>
<dbReference type="InterPro" id="IPR011545">
    <property type="entry name" value="DEAD/DEAH_box_helicase_dom"/>
</dbReference>
<sequence length="823" mass="88940">MAEQTSDQMLPVMAVMPDLLASLRASPNAVLIAPPGAGKTTMVAPALLDEPYCDGQILLLSPRRLAARMAAERIAEGLGEAVGGRVGYTTRLDSKQGPNSRILVMTEGIFRNRIISDPELAGVSAVLFDEVHERSIDSDFGLALALEAQTAFRPDLRVLAMSATLDGSRFSQLMGDAPVVESDGERWPLDFRYVGRRAEQAIEADIVRAVRQALSEEDGDILVFLPGVREIDRAVDSLGSIGENIVVHKLHGQIDPAAQRLAVRRDAQQRRKIIFATNIAETSLTIDGVRIVIDSGLARRARFDQAAGVTRLVTERASLSAVTQRAGRAARQQAGVAYRLWQEAGNGGLPPFDPPEILESDLAPLLLDCARWGENDPTKLRWLDGPPAPALQQARKLLLSINALDASGHITPHGVQLADLPLPPPLAHMVVEASKSGQGEDAAMLALLLQERGLGGQGENIETRFERFVGERSPKADAARKLAQRISRMCRSGAGGQEPLSIGGLIATAYPDRIAKRRDNKGEKWISAMGRGLQLDTASLLAREEWLAVADVQGAASGARILSAAPLTEAEILSHFAERITQEETLSYDKNADRVDARAQRRIGAIVLSEGRIEKPDQAAVARALLAAVREMGVGALPWSKAALALRERAQFAGIAAVSDEALLEAAEQWLLPLLIGVNRLRDVSPSALSTALDNMLGWDQRTRIDQIAPASFVSPPGTTHAIDYAAEAGPTVELRVQGLFGLDSHPTVGAERIALVLSLTSPAGRPIQTTRNLPEFWRGSWRDVAKEMRGRYPRHNWPDAPWESVASLKTKKAQARDVPRNA</sequence>
<dbReference type="RefSeq" id="WP_246337065.1">
    <property type="nucleotide sequence ID" value="NZ_BAABBG010000002.1"/>
</dbReference>
<dbReference type="GO" id="GO:0005524">
    <property type="term" value="F:ATP binding"/>
    <property type="evidence" value="ECO:0007669"/>
    <property type="project" value="UniProtKB-KW"/>
</dbReference>
<dbReference type="Pfam" id="PF00270">
    <property type="entry name" value="DEAD"/>
    <property type="match status" value="1"/>
</dbReference>
<dbReference type="Gene3D" id="1.20.120.1080">
    <property type="match status" value="1"/>
</dbReference>
<dbReference type="InterPro" id="IPR013689">
    <property type="entry name" value="RNA_helicase_ATP-dep_HrpB_C"/>
</dbReference>
<dbReference type="CDD" id="cd18791">
    <property type="entry name" value="SF2_C_RHA"/>
    <property type="match status" value="1"/>
</dbReference>
<dbReference type="InterPro" id="IPR002464">
    <property type="entry name" value="DNA/RNA_helicase_DEAH_CS"/>
</dbReference>
<dbReference type="PROSITE" id="PS51192">
    <property type="entry name" value="HELICASE_ATP_BIND_1"/>
    <property type="match status" value="1"/>
</dbReference>
<gene>
    <name evidence="7" type="ORF">GGR91_001432</name>
</gene>
<accession>A0A840B2S4</accession>
<dbReference type="AlphaFoldDB" id="A0A840B2S4"/>
<dbReference type="GO" id="GO:0003724">
    <property type="term" value="F:RNA helicase activity"/>
    <property type="evidence" value="ECO:0007669"/>
    <property type="project" value="UniProtKB-EC"/>
</dbReference>
<dbReference type="SMART" id="SM00490">
    <property type="entry name" value="HELICc"/>
    <property type="match status" value="1"/>
</dbReference>
<evidence type="ECO:0000313" key="8">
    <source>
        <dbReference type="Proteomes" id="UP000581447"/>
    </source>
</evidence>
<dbReference type="Pfam" id="PF08482">
    <property type="entry name" value="HrpB_C"/>
    <property type="match status" value="1"/>
</dbReference>
<dbReference type="InterPro" id="IPR010225">
    <property type="entry name" value="HrpB"/>
</dbReference>
<name>A0A840B2S4_9SPHN</name>
<dbReference type="GO" id="GO:0003676">
    <property type="term" value="F:nucleic acid binding"/>
    <property type="evidence" value="ECO:0007669"/>
    <property type="project" value="InterPro"/>
</dbReference>
<comment type="caution">
    <text evidence="7">The sequence shown here is derived from an EMBL/GenBank/DDBJ whole genome shotgun (WGS) entry which is preliminary data.</text>
</comment>
<dbReference type="InterPro" id="IPR027417">
    <property type="entry name" value="P-loop_NTPase"/>
</dbReference>
<keyword evidence="3 7" id="KW-0347">Helicase</keyword>
<dbReference type="GO" id="GO:0016787">
    <property type="term" value="F:hydrolase activity"/>
    <property type="evidence" value="ECO:0007669"/>
    <property type="project" value="UniProtKB-KW"/>
</dbReference>